<sequence>MEPVLPLILQSILFIFYNCICRYIISSWFIAYLAVALSCL</sequence>
<protein>
    <submittedName>
        <fullName evidence="2">Uncharacterized protein</fullName>
    </submittedName>
</protein>
<reference evidence="2" key="1">
    <citation type="submission" date="2018-02" db="EMBL/GenBank/DDBJ databases">
        <title>Rhizophora mucronata_Transcriptome.</title>
        <authorList>
            <person name="Meera S.P."/>
            <person name="Sreeshan A."/>
            <person name="Augustine A."/>
        </authorList>
    </citation>
    <scope>NUCLEOTIDE SEQUENCE</scope>
    <source>
        <tissue evidence="2">Leaf</tissue>
    </source>
</reference>
<proteinExistence type="predicted"/>
<name>A0A2P2N9S8_RHIMU</name>
<dbReference type="EMBL" id="GGEC01058738">
    <property type="protein sequence ID" value="MBX39222.1"/>
    <property type="molecule type" value="Transcribed_RNA"/>
</dbReference>
<keyword evidence="1" id="KW-1133">Transmembrane helix</keyword>
<evidence type="ECO:0000256" key="1">
    <source>
        <dbReference type="SAM" id="Phobius"/>
    </source>
</evidence>
<feature type="transmembrane region" description="Helical" evidence="1">
    <location>
        <begin position="12"/>
        <end position="35"/>
    </location>
</feature>
<dbReference type="AlphaFoldDB" id="A0A2P2N9S8"/>
<organism evidence="2">
    <name type="scientific">Rhizophora mucronata</name>
    <name type="common">Asiatic mangrove</name>
    <dbReference type="NCBI Taxonomy" id="61149"/>
    <lineage>
        <taxon>Eukaryota</taxon>
        <taxon>Viridiplantae</taxon>
        <taxon>Streptophyta</taxon>
        <taxon>Embryophyta</taxon>
        <taxon>Tracheophyta</taxon>
        <taxon>Spermatophyta</taxon>
        <taxon>Magnoliopsida</taxon>
        <taxon>eudicotyledons</taxon>
        <taxon>Gunneridae</taxon>
        <taxon>Pentapetalae</taxon>
        <taxon>rosids</taxon>
        <taxon>fabids</taxon>
        <taxon>Malpighiales</taxon>
        <taxon>Rhizophoraceae</taxon>
        <taxon>Rhizophora</taxon>
    </lineage>
</organism>
<keyword evidence="1" id="KW-0812">Transmembrane</keyword>
<keyword evidence="1" id="KW-0472">Membrane</keyword>
<accession>A0A2P2N9S8</accession>
<evidence type="ECO:0000313" key="2">
    <source>
        <dbReference type="EMBL" id="MBX39222.1"/>
    </source>
</evidence>